<protein>
    <submittedName>
        <fullName evidence="5">IS21-like element helper ATPase IstB</fullName>
    </submittedName>
</protein>
<evidence type="ECO:0000256" key="3">
    <source>
        <dbReference type="ARBA" id="ARBA00022840"/>
    </source>
</evidence>
<dbReference type="EMBL" id="JAPFPW010000054">
    <property type="protein sequence ID" value="MCW7755459.1"/>
    <property type="molecule type" value="Genomic_DNA"/>
</dbReference>
<evidence type="ECO:0000313" key="6">
    <source>
        <dbReference type="Proteomes" id="UP001209681"/>
    </source>
</evidence>
<reference evidence="5 6" key="1">
    <citation type="submission" date="2022-11" db="EMBL/GenBank/DDBJ databases">
        <title>Desulfobotulus tamanensis H1 sp. nov. - anaerobic, alkaliphilic, sulphate reducing bacterium isolated from terrestrial mud volcano.</title>
        <authorList>
            <person name="Frolova A."/>
            <person name="Merkel A.Y."/>
            <person name="Slobodkin A.I."/>
        </authorList>
    </citation>
    <scope>NUCLEOTIDE SEQUENCE [LARGE SCALE GENOMIC DNA]</scope>
    <source>
        <strain evidence="5 6">H1</strain>
    </source>
</reference>
<keyword evidence="6" id="KW-1185">Reference proteome</keyword>
<dbReference type="InterPro" id="IPR002611">
    <property type="entry name" value="IstB_ATP-bd"/>
</dbReference>
<name>A0ABT3NDB3_9BACT</name>
<keyword evidence="3" id="KW-0067">ATP-binding</keyword>
<keyword evidence="2" id="KW-0547">Nucleotide-binding</keyword>
<sequence>MTARARTEVDSIRSTLVDLGLNFAAENLTELLSESVRRQMPGHEFLGRLLETEIAQREERRIERTLRLSGLPVGYTLGNFDFAFQPAIDKARIETLATSAYIRQNETILIQGPPGTGKTHLAVALGVKGIEHGFSVAFYTLESLIHAARQHADRPLQRMKSVKYLKSSLLIIDEMGFQPLSREEASLLFRVINYRYGRGSIIITTNKAVKDWPEILAGDEVMTTAVLDRLLHKSHVLHIKGRSYRLKDLEKMLAGPHPSAPP</sequence>
<dbReference type="PIRSF" id="PIRSF003073">
    <property type="entry name" value="DNAC_TnpB_IstB"/>
    <property type="match status" value="1"/>
</dbReference>
<dbReference type="Gene3D" id="3.40.50.300">
    <property type="entry name" value="P-loop containing nucleotide triphosphate hydrolases"/>
    <property type="match status" value="1"/>
</dbReference>
<dbReference type="PANTHER" id="PTHR30050:SF4">
    <property type="entry name" value="ATP-BINDING PROTEIN RV3427C IN INSERTION SEQUENCE-RELATED"/>
    <property type="match status" value="1"/>
</dbReference>
<organism evidence="5 6">
    <name type="scientific">Desulfobotulus pelophilus</name>
    <dbReference type="NCBI Taxonomy" id="2823377"/>
    <lineage>
        <taxon>Bacteria</taxon>
        <taxon>Pseudomonadati</taxon>
        <taxon>Thermodesulfobacteriota</taxon>
        <taxon>Desulfobacteria</taxon>
        <taxon>Desulfobacterales</taxon>
        <taxon>Desulfobacteraceae</taxon>
        <taxon>Desulfobotulus</taxon>
    </lineage>
</organism>
<comment type="caution">
    <text evidence="5">The sequence shown here is derived from an EMBL/GenBank/DDBJ whole genome shotgun (WGS) entry which is preliminary data.</text>
</comment>
<dbReference type="PANTHER" id="PTHR30050">
    <property type="entry name" value="CHROMOSOMAL REPLICATION INITIATOR PROTEIN DNAA"/>
    <property type="match status" value="1"/>
</dbReference>
<evidence type="ECO:0000256" key="1">
    <source>
        <dbReference type="ARBA" id="ARBA00008059"/>
    </source>
</evidence>
<dbReference type="SUPFAM" id="SSF52540">
    <property type="entry name" value="P-loop containing nucleoside triphosphate hydrolases"/>
    <property type="match status" value="1"/>
</dbReference>
<dbReference type="InterPro" id="IPR003593">
    <property type="entry name" value="AAA+_ATPase"/>
</dbReference>
<dbReference type="RefSeq" id="WP_265426406.1">
    <property type="nucleotide sequence ID" value="NZ_JAPFPW010000054.1"/>
</dbReference>
<dbReference type="CDD" id="cd00009">
    <property type="entry name" value="AAA"/>
    <property type="match status" value="1"/>
</dbReference>
<dbReference type="NCBIfam" id="NF038214">
    <property type="entry name" value="IS21_help_AAA"/>
    <property type="match status" value="1"/>
</dbReference>
<dbReference type="InterPro" id="IPR028350">
    <property type="entry name" value="DNAC/IstB-like"/>
</dbReference>
<gene>
    <name evidence="5" type="primary">istB</name>
    <name evidence="5" type="ORF">OOT00_15895</name>
</gene>
<evidence type="ECO:0000313" key="5">
    <source>
        <dbReference type="EMBL" id="MCW7755459.1"/>
    </source>
</evidence>
<dbReference type="SMART" id="SM00382">
    <property type="entry name" value="AAA"/>
    <property type="match status" value="1"/>
</dbReference>
<dbReference type="InterPro" id="IPR047661">
    <property type="entry name" value="IstB"/>
</dbReference>
<dbReference type="Proteomes" id="UP001209681">
    <property type="component" value="Unassembled WGS sequence"/>
</dbReference>
<accession>A0ABT3NDB3</accession>
<comment type="similarity">
    <text evidence="1">Belongs to the IS21/IS1162 putative ATP-binding protein family.</text>
</comment>
<dbReference type="InterPro" id="IPR027417">
    <property type="entry name" value="P-loop_NTPase"/>
</dbReference>
<feature type="domain" description="AAA+ ATPase" evidence="4">
    <location>
        <begin position="104"/>
        <end position="237"/>
    </location>
</feature>
<dbReference type="Pfam" id="PF01695">
    <property type="entry name" value="IstB_IS21"/>
    <property type="match status" value="1"/>
</dbReference>
<evidence type="ECO:0000256" key="2">
    <source>
        <dbReference type="ARBA" id="ARBA00022741"/>
    </source>
</evidence>
<evidence type="ECO:0000259" key="4">
    <source>
        <dbReference type="SMART" id="SM00382"/>
    </source>
</evidence>
<proteinExistence type="inferred from homology"/>